<organism evidence="2 3">
    <name type="scientific">Corynebacterium marambiense</name>
    <dbReference type="NCBI Taxonomy" id="2765364"/>
    <lineage>
        <taxon>Bacteria</taxon>
        <taxon>Bacillati</taxon>
        <taxon>Actinomycetota</taxon>
        <taxon>Actinomycetes</taxon>
        <taxon>Mycobacteriales</taxon>
        <taxon>Corynebacteriaceae</taxon>
        <taxon>Corynebacterium</taxon>
    </lineage>
</organism>
<protein>
    <recommendedName>
        <fullName evidence="4">META domain-containing protein</fullName>
    </recommendedName>
</protein>
<reference evidence="2 3" key="1">
    <citation type="submission" date="2020-12" db="EMBL/GenBank/DDBJ databases">
        <title>Genome public.</title>
        <authorList>
            <person name="Sun Q."/>
        </authorList>
    </citation>
    <scope>NUCLEOTIDE SEQUENCE [LARGE SCALE GENOMIC DNA]</scope>
    <source>
        <strain evidence="2 3">CCM 8864</strain>
    </source>
</reference>
<keyword evidence="3" id="KW-1185">Reference proteome</keyword>
<dbReference type="RefSeq" id="WP_198736544.1">
    <property type="nucleotide sequence ID" value="NZ_JAEIOT010000008.1"/>
</dbReference>
<gene>
    <name evidence="2" type="ORF">JDV76_08870</name>
</gene>
<accession>A0ABS0VWC6</accession>
<evidence type="ECO:0000313" key="2">
    <source>
        <dbReference type="EMBL" id="MBI9001078.1"/>
    </source>
</evidence>
<comment type="caution">
    <text evidence="2">The sequence shown here is derived from an EMBL/GenBank/DDBJ whole genome shotgun (WGS) entry which is preliminary data.</text>
</comment>
<evidence type="ECO:0000256" key="1">
    <source>
        <dbReference type="SAM" id="SignalP"/>
    </source>
</evidence>
<keyword evidence="1" id="KW-0732">Signal</keyword>
<feature type="signal peptide" evidence="1">
    <location>
        <begin position="1"/>
        <end position="27"/>
    </location>
</feature>
<evidence type="ECO:0008006" key="4">
    <source>
        <dbReference type="Google" id="ProtNLM"/>
    </source>
</evidence>
<feature type="chain" id="PRO_5046187748" description="META domain-containing protein" evidence="1">
    <location>
        <begin position="28"/>
        <end position="163"/>
    </location>
</feature>
<proteinExistence type="predicted"/>
<dbReference type="PROSITE" id="PS51257">
    <property type="entry name" value="PROKAR_LIPOPROTEIN"/>
    <property type="match status" value="1"/>
</dbReference>
<dbReference type="EMBL" id="JAEIOT010000008">
    <property type="protein sequence ID" value="MBI9001078.1"/>
    <property type="molecule type" value="Genomic_DNA"/>
</dbReference>
<evidence type="ECO:0000313" key="3">
    <source>
        <dbReference type="Proteomes" id="UP000625574"/>
    </source>
</evidence>
<dbReference type="Proteomes" id="UP000625574">
    <property type="component" value="Unassembled WGS sequence"/>
</dbReference>
<sequence>MGTRFRTSTTIVALGALLLTGCTQGQAPVTSSNWQVTNVYTDAEHPSILPDSLAGRAHLAFGDSTVVGDTGCAPFTGSVDFLDGEGDRVAATDPTAATFVFRDLRVREDVDCEGVDLYFHNGLLRILHAGELTVARPQDGELLLTDATDRAVDKRAVRLTTSS</sequence>
<name>A0ABS0VWC6_9CORY</name>